<dbReference type="Pfam" id="PF13894">
    <property type="entry name" value="zf-C2H2_4"/>
    <property type="match status" value="1"/>
</dbReference>
<dbReference type="CTD" id="36340077"/>
<dbReference type="STRING" id="6210.W6UI21"/>
<dbReference type="OMA" id="TEHGESF"/>
<dbReference type="GO" id="GO:0005634">
    <property type="term" value="C:nucleus"/>
    <property type="evidence" value="ECO:0007669"/>
    <property type="project" value="UniProtKB-SubCell"/>
</dbReference>
<dbReference type="GeneID" id="36340077"/>
<comment type="caution">
    <text evidence="10">The sequence shown here is derived from an EMBL/GenBank/DDBJ whole genome shotgun (WGS) entry which is preliminary data.</text>
</comment>
<name>W6UI21_ECHGR</name>
<keyword evidence="5" id="KW-0862">Zinc</keyword>
<feature type="domain" description="C2H2-type" evidence="9">
    <location>
        <begin position="79"/>
        <end position="107"/>
    </location>
</feature>
<dbReference type="InterPro" id="IPR050888">
    <property type="entry name" value="ZnF_C2H2-type_TF"/>
</dbReference>
<evidence type="ECO:0000256" key="7">
    <source>
        <dbReference type="PROSITE-ProRule" id="PRU00042"/>
    </source>
</evidence>
<reference evidence="10 11" key="1">
    <citation type="journal article" date="2013" name="Nat. Genet.">
        <title>The genome of the hydatid tapeworm Echinococcus granulosus.</title>
        <authorList>
            <person name="Zheng H."/>
            <person name="Zhang W."/>
            <person name="Zhang L."/>
            <person name="Zhang Z."/>
            <person name="Li J."/>
            <person name="Lu G."/>
            <person name="Zhu Y."/>
            <person name="Wang Y."/>
            <person name="Huang Y."/>
            <person name="Liu J."/>
            <person name="Kang H."/>
            <person name="Chen J."/>
            <person name="Wang L."/>
            <person name="Chen A."/>
            <person name="Yu S."/>
            <person name="Gao Z."/>
            <person name="Jin L."/>
            <person name="Gu W."/>
            <person name="Wang Z."/>
            <person name="Zhao L."/>
            <person name="Shi B."/>
            <person name="Wen H."/>
            <person name="Lin R."/>
            <person name="Jones M.K."/>
            <person name="Brejova B."/>
            <person name="Vinar T."/>
            <person name="Zhao G."/>
            <person name="McManus D.P."/>
            <person name="Chen Z."/>
            <person name="Zhou Y."/>
            <person name="Wang S."/>
        </authorList>
    </citation>
    <scope>NUCLEOTIDE SEQUENCE [LARGE SCALE GENOMIC DNA]</scope>
</reference>
<accession>W6UI21</accession>
<keyword evidence="3" id="KW-0677">Repeat</keyword>
<evidence type="ECO:0000259" key="9">
    <source>
        <dbReference type="PROSITE" id="PS50157"/>
    </source>
</evidence>
<evidence type="ECO:0000256" key="6">
    <source>
        <dbReference type="ARBA" id="ARBA00023242"/>
    </source>
</evidence>
<gene>
    <name evidence="10" type="ORF">EGR_04362</name>
</gene>
<dbReference type="EMBL" id="APAU02000027">
    <property type="protein sequence ID" value="EUB60736.1"/>
    <property type="molecule type" value="Genomic_DNA"/>
</dbReference>
<dbReference type="OrthoDB" id="6219989at2759"/>
<keyword evidence="6" id="KW-0539">Nucleus</keyword>
<dbReference type="PROSITE" id="PS50157">
    <property type="entry name" value="ZINC_FINGER_C2H2_2"/>
    <property type="match status" value="2"/>
</dbReference>
<dbReference type="PANTHER" id="PTHR24406">
    <property type="entry name" value="TRANSCRIPTIONAL REPRESSOR CTCFL-RELATED"/>
    <property type="match status" value="1"/>
</dbReference>
<dbReference type="SUPFAM" id="SSF57667">
    <property type="entry name" value="beta-beta-alpha zinc fingers"/>
    <property type="match status" value="1"/>
</dbReference>
<dbReference type="Pfam" id="PF00096">
    <property type="entry name" value="zf-C2H2"/>
    <property type="match status" value="1"/>
</dbReference>
<evidence type="ECO:0000256" key="3">
    <source>
        <dbReference type="ARBA" id="ARBA00022737"/>
    </source>
</evidence>
<sequence length="351" mass="38235">MANIRDESAVTMEQSRPKVLSTETFTCPLCSSVLASRSHFLHHVGTEHGESFFAVCKTCMQCFSPKEIDGHMTACKGSFVCPYCRQTFALLPYLNRHIRRKHSIDDENRSPSNGGGGPRYPCKFCSKTYSSNNSLNDHIRKHLNCVCKLCGSRLICKSKKGFATCGACGTLISLDHGEGARGDESEKEVGGEDGGEDVVGTPNTTTVTTAEAGRMPQFTCPYCQRLYVSLTYFRKHLAAHAPSHSTTTTVSSTAAGAVAAKTALTTDCSTGSTADFCEVFTEEVGFYVGECDSCRVLTLGVKWGQDLNTGVFVANPYEWAKGTARRRAPTDWVLETRVDLIPPHSNDCWDG</sequence>
<dbReference type="AlphaFoldDB" id="W6UI21"/>
<keyword evidence="2" id="KW-0479">Metal-binding</keyword>
<evidence type="ECO:0000256" key="4">
    <source>
        <dbReference type="ARBA" id="ARBA00022771"/>
    </source>
</evidence>
<evidence type="ECO:0000256" key="2">
    <source>
        <dbReference type="ARBA" id="ARBA00022723"/>
    </source>
</evidence>
<feature type="domain" description="C2H2-type" evidence="9">
    <location>
        <begin position="120"/>
        <end position="142"/>
    </location>
</feature>
<proteinExistence type="predicted"/>
<dbReference type="SMART" id="SM00355">
    <property type="entry name" value="ZnF_C2H2"/>
    <property type="match status" value="4"/>
</dbReference>
<evidence type="ECO:0000256" key="1">
    <source>
        <dbReference type="ARBA" id="ARBA00004123"/>
    </source>
</evidence>
<dbReference type="GO" id="GO:0008270">
    <property type="term" value="F:zinc ion binding"/>
    <property type="evidence" value="ECO:0007669"/>
    <property type="project" value="UniProtKB-KW"/>
</dbReference>
<comment type="subcellular location">
    <subcellularLocation>
        <location evidence="1">Nucleus</location>
    </subcellularLocation>
</comment>
<feature type="compositionally biased region" description="Basic and acidic residues" evidence="8">
    <location>
        <begin position="178"/>
        <end position="190"/>
    </location>
</feature>
<dbReference type="PROSITE" id="PS00028">
    <property type="entry name" value="ZINC_FINGER_C2H2_1"/>
    <property type="match status" value="4"/>
</dbReference>
<protein>
    <submittedName>
        <fullName evidence="10">Zinc finger protein 77</fullName>
    </submittedName>
</protein>
<evidence type="ECO:0000313" key="10">
    <source>
        <dbReference type="EMBL" id="EUB60736.1"/>
    </source>
</evidence>
<evidence type="ECO:0000256" key="5">
    <source>
        <dbReference type="ARBA" id="ARBA00022833"/>
    </source>
</evidence>
<dbReference type="InterPro" id="IPR036236">
    <property type="entry name" value="Znf_C2H2_sf"/>
</dbReference>
<feature type="region of interest" description="Disordered" evidence="8">
    <location>
        <begin position="178"/>
        <end position="202"/>
    </location>
</feature>
<keyword evidence="4 7" id="KW-0863">Zinc-finger</keyword>
<keyword evidence="11" id="KW-1185">Reference proteome</keyword>
<dbReference type="Gene3D" id="3.30.160.60">
    <property type="entry name" value="Classic Zinc Finger"/>
    <property type="match status" value="2"/>
</dbReference>
<evidence type="ECO:0000256" key="8">
    <source>
        <dbReference type="SAM" id="MobiDB-lite"/>
    </source>
</evidence>
<organism evidence="10 11">
    <name type="scientific">Echinococcus granulosus</name>
    <name type="common">Hydatid tapeworm</name>
    <dbReference type="NCBI Taxonomy" id="6210"/>
    <lineage>
        <taxon>Eukaryota</taxon>
        <taxon>Metazoa</taxon>
        <taxon>Spiralia</taxon>
        <taxon>Lophotrochozoa</taxon>
        <taxon>Platyhelminthes</taxon>
        <taxon>Cestoda</taxon>
        <taxon>Eucestoda</taxon>
        <taxon>Cyclophyllidea</taxon>
        <taxon>Taeniidae</taxon>
        <taxon>Echinococcus</taxon>
        <taxon>Echinococcus granulosus group</taxon>
    </lineage>
</organism>
<dbReference type="KEGG" id="egl:EGR_04362"/>
<dbReference type="RefSeq" id="XP_024351932.1">
    <property type="nucleotide sequence ID" value="XM_024493611.1"/>
</dbReference>
<dbReference type="Proteomes" id="UP000019149">
    <property type="component" value="Unassembled WGS sequence"/>
</dbReference>
<dbReference type="InterPro" id="IPR013087">
    <property type="entry name" value="Znf_C2H2_type"/>
</dbReference>
<evidence type="ECO:0000313" key="11">
    <source>
        <dbReference type="Proteomes" id="UP000019149"/>
    </source>
</evidence>